<dbReference type="InterPro" id="IPR036890">
    <property type="entry name" value="HATPase_C_sf"/>
</dbReference>
<evidence type="ECO:0000256" key="2">
    <source>
        <dbReference type="ARBA" id="ARBA00012438"/>
    </source>
</evidence>
<dbReference type="InterPro" id="IPR050351">
    <property type="entry name" value="BphY/WalK/GraS-like"/>
</dbReference>
<dbReference type="Pfam" id="PF02518">
    <property type="entry name" value="HATPase_c"/>
    <property type="match status" value="1"/>
</dbReference>
<keyword evidence="3 6" id="KW-0808">Transferase</keyword>
<sequence length="204" mass="22510">MNELELAVIHDAKNNLGEVVLRLEARGDCFAEVESLIRASNSLTNLLLWHRQQAGAMRINVDSASPADLLNELVEEFSQFFPKLSIVSNTDNAPIFWFYDETYIRLALVNALHNACRFAKAKVQLSARQVDGRLVLTVQDDGAGYNAKLLEQQGQQQLAEVSRRGTGIGLALALSIASMHTNKGAHGKVMLRNDHGAVFELELP</sequence>
<dbReference type="GO" id="GO:0000156">
    <property type="term" value="F:phosphorelay response regulator activity"/>
    <property type="evidence" value="ECO:0007669"/>
    <property type="project" value="TreeGrafter"/>
</dbReference>
<dbReference type="GO" id="GO:0016787">
    <property type="term" value="F:hydrolase activity"/>
    <property type="evidence" value="ECO:0007669"/>
    <property type="project" value="UniProtKB-KW"/>
</dbReference>
<accession>A0A1J5TC38</accession>
<gene>
    <name evidence="6" type="primary">phoQ_1</name>
    <name evidence="6" type="ORF">GALL_18950</name>
</gene>
<dbReference type="PANTHER" id="PTHR42878:SF14">
    <property type="entry name" value="OSMOLARITY TWO-COMPONENT SYSTEM PROTEIN SSK1"/>
    <property type="match status" value="1"/>
</dbReference>
<protein>
    <recommendedName>
        <fullName evidence="2">histidine kinase</fullName>
        <ecNumber evidence="2">2.7.13.3</ecNumber>
    </recommendedName>
</protein>
<feature type="domain" description="Histidine kinase" evidence="5">
    <location>
        <begin position="7"/>
        <end position="204"/>
    </location>
</feature>
<comment type="caution">
    <text evidence="6">The sequence shown here is derived from an EMBL/GenBank/DDBJ whole genome shotgun (WGS) entry which is preliminary data.</text>
</comment>
<dbReference type="InterPro" id="IPR003594">
    <property type="entry name" value="HATPase_dom"/>
</dbReference>
<dbReference type="GO" id="GO:0007234">
    <property type="term" value="P:osmosensory signaling via phosphorelay pathway"/>
    <property type="evidence" value="ECO:0007669"/>
    <property type="project" value="TreeGrafter"/>
</dbReference>
<reference evidence="6" key="1">
    <citation type="submission" date="2016-10" db="EMBL/GenBank/DDBJ databases">
        <title>Sequence of Gallionella enrichment culture.</title>
        <authorList>
            <person name="Poehlein A."/>
            <person name="Muehling M."/>
            <person name="Daniel R."/>
        </authorList>
    </citation>
    <scope>NUCLEOTIDE SEQUENCE</scope>
</reference>
<dbReference type="SUPFAM" id="SSF55874">
    <property type="entry name" value="ATPase domain of HSP90 chaperone/DNA topoisomerase II/histidine kinase"/>
    <property type="match status" value="1"/>
</dbReference>
<evidence type="ECO:0000256" key="4">
    <source>
        <dbReference type="ARBA" id="ARBA00022777"/>
    </source>
</evidence>
<dbReference type="GO" id="GO:0030295">
    <property type="term" value="F:protein kinase activator activity"/>
    <property type="evidence" value="ECO:0007669"/>
    <property type="project" value="TreeGrafter"/>
</dbReference>
<dbReference type="PANTHER" id="PTHR42878">
    <property type="entry name" value="TWO-COMPONENT HISTIDINE KINASE"/>
    <property type="match status" value="1"/>
</dbReference>
<proteinExistence type="predicted"/>
<dbReference type="PRINTS" id="PR00344">
    <property type="entry name" value="BCTRLSENSOR"/>
</dbReference>
<evidence type="ECO:0000256" key="1">
    <source>
        <dbReference type="ARBA" id="ARBA00000085"/>
    </source>
</evidence>
<dbReference type="InterPro" id="IPR005467">
    <property type="entry name" value="His_kinase_dom"/>
</dbReference>
<dbReference type="AlphaFoldDB" id="A0A1J5TC38"/>
<dbReference type="GO" id="GO:0004673">
    <property type="term" value="F:protein histidine kinase activity"/>
    <property type="evidence" value="ECO:0007669"/>
    <property type="project" value="UniProtKB-EC"/>
</dbReference>
<dbReference type="PROSITE" id="PS50109">
    <property type="entry name" value="HIS_KIN"/>
    <property type="match status" value="1"/>
</dbReference>
<dbReference type="SMART" id="SM00387">
    <property type="entry name" value="HATPase_c"/>
    <property type="match status" value="1"/>
</dbReference>
<comment type="catalytic activity">
    <reaction evidence="1">
        <text>ATP + protein L-histidine = ADP + protein N-phospho-L-histidine.</text>
        <dbReference type="EC" id="2.7.13.3"/>
    </reaction>
</comment>
<dbReference type="InterPro" id="IPR004358">
    <property type="entry name" value="Sig_transdc_His_kin-like_C"/>
</dbReference>
<dbReference type="EMBL" id="MLJW01000004">
    <property type="protein sequence ID" value="OIR17675.1"/>
    <property type="molecule type" value="Genomic_DNA"/>
</dbReference>
<evidence type="ECO:0000256" key="3">
    <source>
        <dbReference type="ARBA" id="ARBA00022679"/>
    </source>
</evidence>
<name>A0A1J5TC38_9ZZZZ</name>
<evidence type="ECO:0000313" key="6">
    <source>
        <dbReference type="EMBL" id="OIR17675.1"/>
    </source>
</evidence>
<dbReference type="Gene3D" id="3.30.565.10">
    <property type="entry name" value="Histidine kinase-like ATPase, C-terminal domain"/>
    <property type="match status" value="1"/>
</dbReference>
<keyword evidence="6" id="KW-0378">Hydrolase</keyword>
<evidence type="ECO:0000259" key="5">
    <source>
        <dbReference type="PROSITE" id="PS50109"/>
    </source>
</evidence>
<organism evidence="6">
    <name type="scientific">mine drainage metagenome</name>
    <dbReference type="NCBI Taxonomy" id="410659"/>
    <lineage>
        <taxon>unclassified sequences</taxon>
        <taxon>metagenomes</taxon>
        <taxon>ecological metagenomes</taxon>
    </lineage>
</organism>
<keyword evidence="4" id="KW-0418">Kinase</keyword>
<dbReference type="EC" id="2.7.13.3" evidence="2"/>